<dbReference type="GO" id="GO:0016787">
    <property type="term" value="F:hydrolase activity"/>
    <property type="evidence" value="ECO:0007669"/>
    <property type="project" value="UniProtKB-KW"/>
</dbReference>
<dbReference type="PRINTS" id="PR00502">
    <property type="entry name" value="NUDIXFAMILY"/>
</dbReference>
<comment type="cofactor">
    <cofactor evidence="1">
        <name>Mg(2+)</name>
        <dbReference type="ChEBI" id="CHEBI:18420"/>
    </cofactor>
</comment>
<name>A0AAW4L217_9BACT</name>
<evidence type="ECO:0000256" key="3">
    <source>
        <dbReference type="ARBA" id="ARBA00022842"/>
    </source>
</evidence>
<evidence type="ECO:0000256" key="1">
    <source>
        <dbReference type="ARBA" id="ARBA00001946"/>
    </source>
</evidence>
<dbReference type="EMBL" id="JAHCVJ010000005">
    <property type="protein sequence ID" value="MBT0665119.1"/>
    <property type="molecule type" value="Genomic_DNA"/>
</dbReference>
<dbReference type="InterPro" id="IPR000086">
    <property type="entry name" value="NUDIX_hydrolase_dom"/>
</dbReference>
<dbReference type="AlphaFoldDB" id="A0AAW4L217"/>
<evidence type="ECO:0000313" key="7">
    <source>
        <dbReference type="Proteomes" id="UP000811899"/>
    </source>
</evidence>
<evidence type="ECO:0000313" key="6">
    <source>
        <dbReference type="EMBL" id="MBT0665119.1"/>
    </source>
</evidence>
<dbReference type="InterPro" id="IPR015797">
    <property type="entry name" value="NUDIX_hydrolase-like_dom_sf"/>
</dbReference>
<dbReference type="PROSITE" id="PS51462">
    <property type="entry name" value="NUDIX"/>
    <property type="match status" value="1"/>
</dbReference>
<reference evidence="6 7" key="1">
    <citation type="submission" date="2021-05" db="EMBL/GenBank/DDBJ databases">
        <title>The draft genome of Geobacter pelophilus DSM 12255.</title>
        <authorList>
            <person name="Xu Z."/>
            <person name="Masuda Y."/>
            <person name="Itoh H."/>
            <person name="Senoo K."/>
        </authorList>
    </citation>
    <scope>NUCLEOTIDE SEQUENCE [LARGE SCALE GENOMIC DNA]</scope>
    <source>
        <strain evidence="6 7">DSM 12255</strain>
    </source>
</reference>
<keyword evidence="7" id="KW-1185">Reference proteome</keyword>
<evidence type="ECO:0000256" key="4">
    <source>
        <dbReference type="RuleBase" id="RU003476"/>
    </source>
</evidence>
<feature type="domain" description="Nudix hydrolase" evidence="5">
    <location>
        <begin position="32"/>
        <end position="166"/>
    </location>
</feature>
<dbReference type="Pfam" id="PF00293">
    <property type="entry name" value="NUDIX"/>
    <property type="match status" value="1"/>
</dbReference>
<organism evidence="6 7">
    <name type="scientific">Geoanaerobacter pelophilus</name>
    <dbReference type="NCBI Taxonomy" id="60036"/>
    <lineage>
        <taxon>Bacteria</taxon>
        <taxon>Pseudomonadati</taxon>
        <taxon>Thermodesulfobacteriota</taxon>
        <taxon>Desulfuromonadia</taxon>
        <taxon>Geobacterales</taxon>
        <taxon>Geobacteraceae</taxon>
        <taxon>Geoanaerobacter</taxon>
    </lineage>
</organism>
<dbReference type="PANTHER" id="PTHR43222">
    <property type="entry name" value="NUDIX HYDROLASE 23"/>
    <property type="match status" value="1"/>
</dbReference>
<sequence length="167" mass="18496">MFEPYSHCSWCGAPFPSELPWPRHCSNCSNSSYRNPIPVVVVVVPVPAGIVVIRRNIEPQKGTLTLPGGYLDCGETWQEGARRELREETGIEVAPDKIRLYEVCNGLDDTLVIFGIAAPQPAAAVQPFYSEETAEVAVITGPIELGFTMHTQVVARYFAEQRRALQH</sequence>
<evidence type="ECO:0000259" key="5">
    <source>
        <dbReference type="PROSITE" id="PS51462"/>
    </source>
</evidence>
<evidence type="ECO:0000256" key="2">
    <source>
        <dbReference type="ARBA" id="ARBA00022801"/>
    </source>
</evidence>
<comment type="similarity">
    <text evidence="4">Belongs to the Nudix hydrolase family.</text>
</comment>
<keyword evidence="2 4" id="KW-0378">Hydrolase</keyword>
<protein>
    <submittedName>
        <fullName evidence="6">NUDIX domain-containing protein</fullName>
    </submittedName>
</protein>
<dbReference type="Gene3D" id="3.90.79.10">
    <property type="entry name" value="Nucleoside Triphosphate Pyrophosphohydrolase"/>
    <property type="match status" value="1"/>
</dbReference>
<dbReference type="PROSITE" id="PS00893">
    <property type="entry name" value="NUDIX_BOX"/>
    <property type="match status" value="1"/>
</dbReference>
<dbReference type="InterPro" id="IPR020476">
    <property type="entry name" value="Nudix_hydrolase"/>
</dbReference>
<gene>
    <name evidence="6" type="ORF">KI809_12500</name>
</gene>
<dbReference type="Proteomes" id="UP000811899">
    <property type="component" value="Unassembled WGS sequence"/>
</dbReference>
<dbReference type="RefSeq" id="WP_214171901.1">
    <property type="nucleotide sequence ID" value="NZ_JAHCVJ010000005.1"/>
</dbReference>
<accession>A0AAW4L217</accession>
<comment type="caution">
    <text evidence="6">The sequence shown here is derived from an EMBL/GenBank/DDBJ whole genome shotgun (WGS) entry which is preliminary data.</text>
</comment>
<dbReference type="SUPFAM" id="SSF55811">
    <property type="entry name" value="Nudix"/>
    <property type="match status" value="1"/>
</dbReference>
<proteinExistence type="inferred from homology"/>
<keyword evidence="3" id="KW-0460">Magnesium</keyword>
<dbReference type="PANTHER" id="PTHR43222:SF12">
    <property type="entry name" value="NUDIX HYDROLASE"/>
    <property type="match status" value="1"/>
</dbReference>
<dbReference type="InterPro" id="IPR020084">
    <property type="entry name" value="NUDIX_hydrolase_CS"/>
</dbReference>